<dbReference type="STRING" id="658196.A0A397SHI8"/>
<evidence type="ECO:0000313" key="1">
    <source>
        <dbReference type="EMBL" id="RIA81944.1"/>
    </source>
</evidence>
<dbReference type="InterPro" id="IPR036908">
    <property type="entry name" value="RlpA-like_sf"/>
</dbReference>
<feature type="non-terminal residue" evidence="1">
    <location>
        <position position="1"/>
    </location>
</feature>
<accession>A0A397SHI8</accession>
<reference evidence="1 2" key="1">
    <citation type="submission" date="2018-06" db="EMBL/GenBank/DDBJ databases">
        <title>Comparative genomics reveals the genomic features of Rhizophagus irregularis, R. cerebriforme, R. diaphanum and Gigaspora rosea, and their symbiotic lifestyle signature.</title>
        <authorList>
            <person name="Morin E."/>
            <person name="San Clemente H."/>
            <person name="Chen E.C.H."/>
            <person name="De La Providencia I."/>
            <person name="Hainaut M."/>
            <person name="Kuo A."/>
            <person name="Kohler A."/>
            <person name="Murat C."/>
            <person name="Tang N."/>
            <person name="Roy S."/>
            <person name="Loubradou J."/>
            <person name="Henrissat B."/>
            <person name="Grigoriev I.V."/>
            <person name="Corradi N."/>
            <person name="Roux C."/>
            <person name="Martin F.M."/>
        </authorList>
    </citation>
    <scope>NUCLEOTIDE SEQUENCE [LARGE SCALE GENOMIC DNA]</scope>
    <source>
        <strain evidence="1 2">DAOM 227022</strain>
    </source>
</reference>
<dbReference type="OrthoDB" id="406505at2759"/>
<feature type="non-terminal residue" evidence="1">
    <location>
        <position position="77"/>
    </location>
</feature>
<sequence length="77" mass="8339">NAFNGQRTFYSTSLEACGDRNSDGDLICVLNSAQFGNRGDSNNNENYDKRIIIKGSKGSVTVTMKAKCPSCDLDKSP</sequence>
<name>A0A397SHI8_9GLOM</name>
<dbReference type="Proteomes" id="UP000265703">
    <property type="component" value="Unassembled WGS sequence"/>
</dbReference>
<gene>
    <name evidence="1" type="ORF">C1645_677640</name>
</gene>
<protein>
    <recommendedName>
        <fullName evidence="3">RlpA-like protein double-psi beta-barrel domain-containing protein</fullName>
    </recommendedName>
</protein>
<dbReference type="Gene3D" id="2.40.40.10">
    <property type="entry name" value="RlpA-like domain"/>
    <property type="match status" value="1"/>
</dbReference>
<comment type="caution">
    <text evidence="1">The sequence shown here is derived from an EMBL/GenBank/DDBJ whole genome shotgun (WGS) entry which is preliminary data.</text>
</comment>
<dbReference type="CDD" id="cd22191">
    <property type="entry name" value="DPBB_RlpA_EXP_N-like"/>
    <property type="match status" value="1"/>
</dbReference>
<dbReference type="AlphaFoldDB" id="A0A397SHI8"/>
<proteinExistence type="predicted"/>
<organism evidence="1 2">
    <name type="scientific">Glomus cerebriforme</name>
    <dbReference type="NCBI Taxonomy" id="658196"/>
    <lineage>
        <taxon>Eukaryota</taxon>
        <taxon>Fungi</taxon>
        <taxon>Fungi incertae sedis</taxon>
        <taxon>Mucoromycota</taxon>
        <taxon>Glomeromycotina</taxon>
        <taxon>Glomeromycetes</taxon>
        <taxon>Glomerales</taxon>
        <taxon>Glomeraceae</taxon>
        <taxon>Glomus</taxon>
    </lineage>
</organism>
<keyword evidence="2" id="KW-1185">Reference proteome</keyword>
<dbReference type="EMBL" id="QKYT01000725">
    <property type="protein sequence ID" value="RIA81944.1"/>
    <property type="molecule type" value="Genomic_DNA"/>
</dbReference>
<evidence type="ECO:0008006" key="3">
    <source>
        <dbReference type="Google" id="ProtNLM"/>
    </source>
</evidence>
<evidence type="ECO:0000313" key="2">
    <source>
        <dbReference type="Proteomes" id="UP000265703"/>
    </source>
</evidence>